<evidence type="ECO:0000256" key="1">
    <source>
        <dbReference type="ARBA" id="ARBA00001954"/>
    </source>
</evidence>
<dbReference type="PANTHER" id="PTHR16557">
    <property type="entry name" value="ALKYLATED DNA REPAIR PROTEIN ALKB-RELATED"/>
    <property type="match status" value="1"/>
</dbReference>
<proteinExistence type="predicted"/>
<dbReference type="InterPro" id="IPR037151">
    <property type="entry name" value="AlkB-like_sf"/>
</dbReference>
<sequence>MDEPTHPAEGPPLPAGVPELFELPREREEVAPGAVHVPGWLDPEQQRELVVRCRAWASGPAPLRHAVLPGGGRMSVRSATLGRDREPYRYRRTGPGTRAPAVPQDLRELGRRAVAEAYGPGAPAAQGYHPDTVLVNFYDAAARMGMHQDRDEASAAPIVSLSLGDACVFRFGNTLTRSAPYRDLELRSGDLFVFGGPSRYAFHGVPRIRPGTAPAGLGMRGGRLNLTLRMTGRAPAHGDRAPRDRAPRDRAPRDRAPRD</sequence>
<dbReference type="PANTHER" id="PTHR16557:SF2">
    <property type="entry name" value="NUCLEIC ACID DIOXYGENASE ALKBH1"/>
    <property type="match status" value="1"/>
</dbReference>
<dbReference type="PROSITE" id="PS51471">
    <property type="entry name" value="FE2OG_OXY"/>
    <property type="match status" value="1"/>
</dbReference>
<evidence type="ECO:0000259" key="7">
    <source>
        <dbReference type="PROSITE" id="PS51471"/>
    </source>
</evidence>
<keyword evidence="2" id="KW-0479">Metal-binding</keyword>
<gene>
    <name evidence="8" type="primary">alkB</name>
    <name evidence="8" type="ORF">KFL01_27600</name>
</gene>
<dbReference type="RefSeq" id="WP_083529268.1">
    <property type="nucleotide sequence ID" value="NZ_BJZR01000119.1"/>
</dbReference>
<evidence type="ECO:0000256" key="2">
    <source>
        <dbReference type="ARBA" id="ARBA00022723"/>
    </source>
</evidence>
<evidence type="ECO:0000256" key="5">
    <source>
        <dbReference type="ARBA" id="ARBA00023004"/>
    </source>
</evidence>
<keyword evidence="9" id="KW-1185">Reference proteome</keyword>
<feature type="domain" description="Fe2OG dioxygenase" evidence="7">
    <location>
        <begin position="129"/>
        <end position="232"/>
    </location>
</feature>
<keyword evidence="3" id="KW-0223">Dioxygenase</keyword>
<evidence type="ECO:0000256" key="6">
    <source>
        <dbReference type="SAM" id="MobiDB-lite"/>
    </source>
</evidence>
<dbReference type="Proteomes" id="UP000321155">
    <property type="component" value="Unassembled WGS sequence"/>
</dbReference>
<organism evidence="8 9">
    <name type="scientific">Kocuria flava</name>
    <dbReference type="NCBI Taxonomy" id="446860"/>
    <lineage>
        <taxon>Bacteria</taxon>
        <taxon>Bacillati</taxon>
        <taxon>Actinomycetota</taxon>
        <taxon>Actinomycetes</taxon>
        <taxon>Micrococcales</taxon>
        <taxon>Micrococcaceae</taxon>
        <taxon>Kocuria</taxon>
    </lineage>
</organism>
<dbReference type="Gene3D" id="2.60.120.590">
    <property type="entry name" value="Alpha-ketoglutarate-dependent dioxygenase AlkB-like"/>
    <property type="match status" value="1"/>
</dbReference>
<dbReference type="Pfam" id="PF13532">
    <property type="entry name" value="2OG-FeII_Oxy_2"/>
    <property type="match status" value="1"/>
</dbReference>
<dbReference type="InterPro" id="IPR027450">
    <property type="entry name" value="AlkB-like"/>
</dbReference>
<dbReference type="SUPFAM" id="SSF51197">
    <property type="entry name" value="Clavaminate synthase-like"/>
    <property type="match status" value="1"/>
</dbReference>
<evidence type="ECO:0000313" key="9">
    <source>
        <dbReference type="Proteomes" id="UP000321155"/>
    </source>
</evidence>
<dbReference type="EMBL" id="BJZR01000119">
    <property type="protein sequence ID" value="GEO93454.1"/>
    <property type="molecule type" value="Genomic_DNA"/>
</dbReference>
<comment type="caution">
    <text evidence="8">The sequence shown here is derived from an EMBL/GenBank/DDBJ whole genome shotgun (WGS) entry which is preliminary data.</text>
</comment>
<dbReference type="InterPro" id="IPR005123">
    <property type="entry name" value="Oxoglu/Fe-dep_dioxygenase_dom"/>
</dbReference>
<reference evidence="8 9" key="1">
    <citation type="submission" date="2019-07" db="EMBL/GenBank/DDBJ databases">
        <title>Whole genome shotgun sequence of Kocuria flava NBRC 107626.</title>
        <authorList>
            <person name="Hosoyama A."/>
            <person name="Uohara A."/>
            <person name="Ohji S."/>
            <person name="Ichikawa N."/>
        </authorList>
    </citation>
    <scope>NUCLEOTIDE SEQUENCE [LARGE SCALE GENOMIC DNA]</scope>
    <source>
        <strain evidence="8 9">NBRC 107626</strain>
    </source>
</reference>
<name>A0ABQ0XCN6_9MICC</name>
<evidence type="ECO:0000256" key="4">
    <source>
        <dbReference type="ARBA" id="ARBA00023002"/>
    </source>
</evidence>
<dbReference type="InterPro" id="IPR004574">
    <property type="entry name" value="Alkb"/>
</dbReference>
<feature type="region of interest" description="Disordered" evidence="6">
    <location>
        <begin position="231"/>
        <end position="259"/>
    </location>
</feature>
<accession>A0ABQ0XCN6</accession>
<protein>
    <submittedName>
        <fullName evidence="8">Alkylated DNA repair protein</fullName>
    </submittedName>
</protein>
<evidence type="ECO:0000256" key="3">
    <source>
        <dbReference type="ARBA" id="ARBA00022964"/>
    </source>
</evidence>
<feature type="compositionally biased region" description="Basic and acidic residues" evidence="6">
    <location>
        <begin position="236"/>
        <end position="259"/>
    </location>
</feature>
<comment type="cofactor">
    <cofactor evidence="1">
        <name>Fe(2+)</name>
        <dbReference type="ChEBI" id="CHEBI:29033"/>
    </cofactor>
</comment>
<keyword evidence="4" id="KW-0560">Oxidoreductase</keyword>
<evidence type="ECO:0000313" key="8">
    <source>
        <dbReference type="EMBL" id="GEO93454.1"/>
    </source>
</evidence>
<keyword evidence="5" id="KW-0408">Iron</keyword>